<protein>
    <submittedName>
        <fullName evidence="1">Uncharacterized protein</fullName>
    </submittedName>
</protein>
<dbReference type="RefSeq" id="WP_183807745.1">
    <property type="nucleotide sequence ID" value="NZ_JACIEE010000011.1"/>
</dbReference>
<sequence>MNKQVIEYAGVPVGIAIPEEGAVRFVAVKFHVFDLDQRRFSTLGQLQGAVHSHMSSTERLAA</sequence>
<dbReference type="EMBL" id="JACIEE010000011">
    <property type="protein sequence ID" value="MBB3979513.1"/>
    <property type="molecule type" value="Genomic_DNA"/>
</dbReference>
<comment type="caution">
    <text evidence="1">The sequence shown here is derived from an EMBL/GenBank/DDBJ whole genome shotgun (WGS) entry which is preliminary data.</text>
</comment>
<evidence type="ECO:0000313" key="2">
    <source>
        <dbReference type="Proteomes" id="UP000574761"/>
    </source>
</evidence>
<evidence type="ECO:0000313" key="1">
    <source>
        <dbReference type="EMBL" id="MBB3979513.1"/>
    </source>
</evidence>
<gene>
    <name evidence="1" type="ORF">GGQ64_004755</name>
</gene>
<dbReference type="AlphaFoldDB" id="A0A7W6DGS3"/>
<proteinExistence type="predicted"/>
<organism evidence="1 2">
    <name type="scientific">Mycoplana azooxidifex</name>
    <dbReference type="NCBI Taxonomy" id="1636188"/>
    <lineage>
        <taxon>Bacteria</taxon>
        <taxon>Pseudomonadati</taxon>
        <taxon>Pseudomonadota</taxon>
        <taxon>Alphaproteobacteria</taxon>
        <taxon>Hyphomicrobiales</taxon>
        <taxon>Rhizobiaceae</taxon>
        <taxon>Mycoplana</taxon>
    </lineage>
</organism>
<reference evidence="1 2" key="1">
    <citation type="submission" date="2020-08" db="EMBL/GenBank/DDBJ databases">
        <title>Genomic Encyclopedia of Type Strains, Phase IV (KMG-IV): sequencing the most valuable type-strain genomes for metagenomic binning, comparative biology and taxonomic classification.</title>
        <authorList>
            <person name="Goeker M."/>
        </authorList>
    </citation>
    <scope>NUCLEOTIDE SEQUENCE [LARGE SCALE GENOMIC DNA]</scope>
    <source>
        <strain evidence="1 2">DSM 100211</strain>
    </source>
</reference>
<name>A0A7W6DGS3_9HYPH</name>
<keyword evidence="2" id="KW-1185">Reference proteome</keyword>
<dbReference type="Proteomes" id="UP000574761">
    <property type="component" value="Unassembled WGS sequence"/>
</dbReference>
<accession>A0A7W6DGS3</accession>